<sequence>MISLIIIARLLEYPSEALWEHCDELFHEAMQANELTNEHKQQLLDTMTALLKMPFLDAQADYCTLFDRGRSTSLLLFEHVHAESRDRGQAMVDLMAQYEAAGLSLNSRELPDFLPLYLEFLAHQPHAKMLEGLQNIVPILALLAARLYQRQSHYATLFDVLISLTNSEVSTTELQDKVASEARDDTPEALDAVWQEEQITFMGDAGCSTSEQTQHQRRFAGAVTPQYLNVEALHTAGSCGD</sequence>
<name>A0ABT2FIC2_9GAMM</name>
<organism evidence="2 3">
    <name type="scientific">Shewanella electrica</name>
    <dbReference type="NCBI Taxonomy" id="515560"/>
    <lineage>
        <taxon>Bacteria</taxon>
        <taxon>Pseudomonadati</taxon>
        <taxon>Pseudomonadota</taxon>
        <taxon>Gammaproteobacteria</taxon>
        <taxon>Alteromonadales</taxon>
        <taxon>Shewanellaceae</taxon>
        <taxon>Shewanella</taxon>
    </lineage>
</organism>
<dbReference type="InterPro" id="IPR020945">
    <property type="entry name" value="DMSO/NO3_reduct_chaperone"/>
</dbReference>
<dbReference type="PANTHER" id="PTHR43680:SF2">
    <property type="entry name" value="NITRATE REDUCTASE MOLYBDENUM COFACTOR ASSEMBLY CHAPERONE NARJ"/>
    <property type="match status" value="1"/>
</dbReference>
<dbReference type="InterPro" id="IPR036411">
    <property type="entry name" value="TorD-like_sf"/>
</dbReference>
<evidence type="ECO:0000313" key="3">
    <source>
        <dbReference type="Proteomes" id="UP001201549"/>
    </source>
</evidence>
<evidence type="ECO:0000256" key="1">
    <source>
        <dbReference type="ARBA" id="ARBA00023063"/>
    </source>
</evidence>
<keyword evidence="3" id="KW-1185">Reference proteome</keyword>
<gene>
    <name evidence="2" type="primary">narJ</name>
    <name evidence="2" type="ORF">L9G74_06500</name>
</gene>
<dbReference type="Pfam" id="PF02613">
    <property type="entry name" value="Nitrate_red_del"/>
    <property type="match status" value="1"/>
</dbReference>
<dbReference type="RefSeq" id="WP_238895486.1">
    <property type="nucleotide sequence ID" value="NZ_JAKOGG010000003.1"/>
</dbReference>
<dbReference type="SUPFAM" id="SSF89155">
    <property type="entry name" value="TorD-like"/>
    <property type="match status" value="1"/>
</dbReference>
<accession>A0ABT2FIC2</accession>
<dbReference type="NCBIfam" id="TIGR00684">
    <property type="entry name" value="narJ"/>
    <property type="match status" value="1"/>
</dbReference>
<keyword evidence="1" id="KW-0534">Nitrate assimilation</keyword>
<reference evidence="3" key="2">
    <citation type="submission" date="2023-07" db="EMBL/GenBank/DDBJ databases">
        <title>Shewanella mangrovi sp. nov., an acetaldehyde- degrading bacterium isolated from mangrove sediment.</title>
        <authorList>
            <person name="Liu Y."/>
        </authorList>
    </citation>
    <scope>NUCLEOTIDE SEQUENCE [LARGE SCALE GENOMIC DNA]</scope>
    <source>
        <strain evidence="3">C32</strain>
    </source>
</reference>
<reference evidence="2 3" key="1">
    <citation type="submission" date="2022-02" db="EMBL/GenBank/DDBJ databases">
        <authorList>
            <person name="Zhuang L."/>
        </authorList>
    </citation>
    <scope>NUCLEOTIDE SEQUENCE [LARGE SCALE GENOMIC DNA]</scope>
    <source>
        <strain evidence="2 3">C32</strain>
    </source>
</reference>
<dbReference type="Gene3D" id="1.10.3480.10">
    <property type="entry name" value="TorD-like"/>
    <property type="match status" value="1"/>
</dbReference>
<evidence type="ECO:0000313" key="2">
    <source>
        <dbReference type="EMBL" id="MCS4556083.1"/>
    </source>
</evidence>
<proteinExistence type="predicted"/>
<protein>
    <submittedName>
        <fullName evidence="2">Nitrate reductase molybdenum cofactor assembly chaperone</fullName>
    </submittedName>
</protein>
<dbReference type="InterPro" id="IPR003765">
    <property type="entry name" value="NO3_reductase_chaperone_NarJ"/>
</dbReference>
<comment type="caution">
    <text evidence="2">The sequence shown here is derived from an EMBL/GenBank/DDBJ whole genome shotgun (WGS) entry which is preliminary data.</text>
</comment>
<dbReference type="Proteomes" id="UP001201549">
    <property type="component" value="Unassembled WGS sequence"/>
</dbReference>
<dbReference type="PANTHER" id="PTHR43680">
    <property type="entry name" value="NITRATE REDUCTASE MOLYBDENUM COFACTOR ASSEMBLY CHAPERONE"/>
    <property type="match status" value="1"/>
</dbReference>
<dbReference type="EMBL" id="JAKOGG010000003">
    <property type="protein sequence ID" value="MCS4556083.1"/>
    <property type="molecule type" value="Genomic_DNA"/>
</dbReference>